<evidence type="ECO:0000313" key="2">
    <source>
        <dbReference type="EMBL" id="PJF34374.1"/>
    </source>
</evidence>
<dbReference type="InterPro" id="IPR011990">
    <property type="entry name" value="TPR-like_helical_dom_sf"/>
</dbReference>
<accession>A0A2M8PA12</accession>
<dbReference type="AlphaFoldDB" id="A0A2M8PA12"/>
<dbReference type="EMBL" id="PGTM01000431">
    <property type="protein sequence ID" value="PJF34374.1"/>
    <property type="molecule type" value="Genomic_DNA"/>
</dbReference>
<dbReference type="PANTHER" id="PTHR35807">
    <property type="entry name" value="TRANSCRIPTIONAL REGULATOR REDD-RELATED"/>
    <property type="match status" value="1"/>
</dbReference>
<proteinExistence type="predicted"/>
<dbReference type="SUPFAM" id="SSF48452">
    <property type="entry name" value="TPR-like"/>
    <property type="match status" value="1"/>
</dbReference>
<evidence type="ECO:0000313" key="3">
    <source>
        <dbReference type="Proteomes" id="UP000229681"/>
    </source>
</evidence>
<dbReference type="InterPro" id="IPR051677">
    <property type="entry name" value="AfsR-DnrI-RedD_regulator"/>
</dbReference>
<comment type="caution">
    <text evidence="2">The sequence shown here is derived from an EMBL/GenBank/DDBJ whole genome shotgun (WGS) entry which is preliminary data.</text>
</comment>
<dbReference type="Proteomes" id="UP000229681">
    <property type="component" value="Unassembled WGS sequence"/>
</dbReference>
<dbReference type="Gene3D" id="1.25.40.10">
    <property type="entry name" value="Tetratricopeptide repeat domain"/>
    <property type="match status" value="1"/>
</dbReference>
<protein>
    <recommendedName>
        <fullName evidence="1">Bacterial transcriptional activator domain-containing protein</fullName>
    </recommendedName>
</protein>
<dbReference type="Pfam" id="PF03704">
    <property type="entry name" value="BTAD"/>
    <property type="match status" value="1"/>
</dbReference>
<evidence type="ECO:0000259" key="1">
    <source>
        <dbReference type="Pfam" id="PF03704"/>
    </source>
</evidence>
<feature type="non-terminal residue" evidence="2">
    <location>
        <position position="1"/>
    </location>
</feature>
<organism evidence="2 3">
    <name type="scientific">Candidatus Thermofonsia Clade 1 bacterium</name>
    <dbReference type="NCBI Taxonomy" id="2364210"/>
    <lineage>
        <taxon>Bacteria</taxon>
        <taxon>Bacillati</taxon>
        <taxon>Chloroflexota</taxon>
        <taxon>Candidatus Thermofontia</taxon>
        <taxon>Candidatus Thermofonsia Clade 1</taxon>
    </lineage>
</organism>
<reference evidence="2 3" key="1">
    <citation type="submission" date="2017-11" db="EMBL/GenBank/DDBJ databases">
        <title>Evolution of Phototrophy in the Chloroflexi Phylum Driven by Horizontal Gene Transfer.</title>
        <authorList>
            <person name="Ward L.M."/>
            <person name="Hemp J."/>
            <person name="Shih P.M."/>
            <person name="Mcglynn S.E."/>
            <person name="Fischer W."/>
        </authorList>
    </citation>
    <scope>NUCLEOTIDE SEQUENCE [LARGE SCALE GENOMIC DNA]</scope>
    <source>
        <strain evidence="2">JP3_13</strain>
    </source>
</reference>
<name>A0A2M8PA12_9CHLR</name>
<feature type="domain" description="Bacterial transcriptional activator" evidence="1">
    <location>
        <begin position="2"/>
        <end position="70"/>
    </location>
</feature>
<gene>
    <name evidence="2" type="ORF">CUN49_15985</name>
</gene>
<dbReference type="InterPro" id="IPR005158">
    <property type="entry name" value="BTAD"/>
</dbReference>
<sequence>EERYEHALTLLLRAAEEDPSRQDLHRHIMSLYADLGRRSEAASHYNTMRDWLEQKGIDIEPETEQLYTQLMNS</sequence>